<dbReference type="GeneID" id="94336789"/>
<dbReference type="Proteomes" id="UP001214638">
    <property type="component" value="Unassembled WGS sequence"/>
</dbReference>
<evidence type="ECO:0000313" key="7">
    <source>
        <dbReference type="EMBL" id="KAK2194746.1"/>
    </source>
</evidence>
<feature type="transmembrane region" description="Helical" evidence="5">
    <location>
        <begin position="150"/>
        <end position="171"/>
    </location>
</feature>
<dbReference type="Pfam" id="PF02535">
    <property type="entry name" value="Zip"/>
    <property type="match status" value="1"/>
</dbReference>
<sequence>MTSNVGIIMGICFLHIIPEAAEQCEHAGIVWNLNDATFNFCFSLIITAFCTMLLIERVVSSGRDPCCSTINICKPDRPCCESTTEAEAQHKQDNQQQLQDPSDLESGKDVKAKRHCAFGSCSSASPDACPTGSRFKHRHFRVLNTIQKMLCPLCDCNGLCITLALSFHSVFEGIIVGMEKHHVHVWLITLGIVLHKWAAGMALTSFLVGGNNPGAICMQAIFCLGSPLGVFIGALTTSGANEGAAAILNSIAAGTLLYVGVEIITHELFCDIHCRKTALKKWLCVIAGIALMFTIIVLELYINGAHHHGEHGHLDHNLDQPSIIDNHHH</sequence>
<reference evidence="7" key="1">
    <citation type="journal article" date="2023" name="Nat. Microbiol.">
        <title>Babesia duncani multi-omics identifies virulence factors and drug targets.</title>
        <authorList>
            <person name="Singh P."/>
            <person name="Lonardi S."/>
            <person name="Liang Q."/>
            <person name="Vydyam P."/>
            <person name="Khabirova E."/>
            <person name="Fang T."/>
            <person name="Gihaz S."/>
            <person name="Thekkiniath J."/>
            <person name="Munshi M."/>
            <person name="Abel S."/>
            <person name="Ciampossin L."/>
            <person name="Batugedara G."/>
            <person name="Gupta M."/>
            <person name="Lu X.M."/>
            <person name="Lenz T."/>
            <person name="Chakravarty S."/>
            <person name="Cornillot E."/>
            <person name="Hu Y."/>
            <person name="Ma W."/>
            <person name="Gonzalez L.M."/>
            <person name="Sanchez S."/>
            <person name="Estrada K."/>
            <person name="Sanchez-Flores A."/>
            <person name="Montero E."/>
            <person name="Harb O.S."/>
            <person name="Le Roch K.G."/>
            <person name="Mamoun C.B."/>
        </authorList>
    </citation>
    <scope>NUCLEOTIDE SEQUENCE</scope>
    <source>
        <strain evidence="7">WA1</strain>
    </source>
</reference>
<evidence type="ECO:0000256" key="3">
    <source>
        <dbReference type="ARBA" id="ARBA00022989"/>
    </source>
</evidence>
<comment type="subcellular location">
    <subcellularLocation>
        <location evidence="1">Membrane</location>
        <topology evidence="1">Multi-pass membrane protein</topology>
    </subcellularLocation>
</comment>
<dbReference type="AlphaFoldDB" id="A0AAD9PH34"/>
<name>A0AAD9PH34_9APIC</name>
<proteinExistence type="predicted"/>
<dbReference type="KEGG" id="bdw:94336789"/>
<dbReference type="EMBL" id="JALLKP010000052">
    <property type="protein sequence ID" value="KAK2194746.1"/>
    <property type="molecule type" value="Genomic_DNA"/>
</dbReference>
<feature type="transmembrane region" description="Helical" evidence="5">
    <location>
        <begin position="183"/>
        <end position="208"/>
    </location>
</feature>
<organism evidence="7 9">
    <name type="scientific">Babesia duncani</name>
    <dbReference type="NCBI Taxonomy" id="323732"/>
    <lineage>
        <taxon>Eukaryota</taxon>
        <taxon>Sar</taxon>
        <taxon>Alveolata</taxon>
        <taxon>Apicomplexa</taxon>
        <taxon>Aconoidasida</taxon>
        <taxon>Piroplasmida</taxon>
        <taxon>Babesiidae</taxon>
        <taxon>Babesia</taxon>
    </lineage>
</organism>
<dbReference type="EMBL" id="JALLKP010000003">
    <property type="protein sequence ID" value="KAK2195893.1"/>
    <property type="molecule type" value="Genomic_DNA"/>
</dbReference>
<gene>
    <name evidence="8" type="ORF">BdWA1_002491</name>
    <name evidence="7" type="ORF">BdWA1_003783</name>
    <name evidence="6" type="ORF">BdWA1_004146</name>
</gene>
<accession>A0AAD9PH34</accession>
<evidence type="ECO:0000256" key="4">
    <source>
        <dbReference type="ARBA" id="ARBA00023136"/>
    </source>
</evidence>
<keyword evidence="4 5" id="KW-0472">Membrane</keyword>
<dbReference type="InterPro" id="IPR003689">
    <property type="entry name" value="ZIP"/>
</dbReference>
<protein>
    <submittedName>
        <fullName evidence="7">Zinc-iron permease</fullName>
    </submittedName>
</protein>
<dbReference type="PANTHER" id="PTHR11040:SF140">
    <property type="entry name" value="ZRT (ZRT), IRT- (IRT-) LIKE PROTEIN TRANSPORTER"/>
    <property type="match status" value="1"/>
</dbReference>
<keyword evidence="9" id="KW-1185">Reference proteome</keyword>
<comment type="caution">
    <text evidence="7">The sequence shown here is derived from an EMBL/GenBank/DDBJ whole genome shotgun (WGS) entry which is preliminary data.</text>
</comment>
<dbReference type="PANTHER" id="PTHR11040">
    <property type="entry name" value="ZINC/IRON TRANSPORTER"/>
    <property type="match status" value="1"/>
</dbReference>
<keyword evidence="3 5" id="KW-1133">Transmembrane helix</keyword>
<feature type="transmembrane region" description="Helical" evidence="5">
    <location>
        <begin position="215"/>
        <end position="237"/>
    </location>
</feature>
<evidence type="ECO:0000256" key="5">
    <source>
        <dbReference type="SAM" id="Phobius"/>
    </source>
</evidence>
<feature type="transmembrane region" description="Helical" evidence="5">
    <location>
        <begin position="243"/>
        <end position="261"/>
    </location>
</feature>
<evidence type="ECO:0000313" key="6">
    <source>
        <dbReference type="EMBL" id="KAK2194388.1"/>
    </source>
</evidence>
<dbReference type="GO" id="GO:0005385">
    <property type="term" value="F:zinc ion transmembrane transporter activity"/>
    <property type="evidence" value="ECO:0007669"/>
    <property type="project" value="TreeGrafter"/>
</dbReference>
<evidence type="ECO:0000256" key="2">
    <source>
        <dbReference type="ARBA" id="ARBA00022692"/>
    </source>
</evidence>
<evidence type="ECO:0000313" key="8">
    <source>
        <dbReference type="EMBL" id="KAK2195893.1"/>
    </source>
</evidence>
<feature type="transmembrane region" description="Helical" evidence="5">
    <location>
        <begin position="282"/>
        <end position="302"/>
    </location>
</feature>
<evidence type="ECO:0000256" key="1">
    <source>
        <dbReference type="ARBA" id="ARBA00004141"/>
    </source>
</evidence>
<dbReference type="GO" id="GO:0016020">
    <property type="term" value="C:membrane"/>
    <property type="evidence" value="ECO:0007669"/>
    <property type="project" value="UniProtKB-SubCell"/>
</dbReference>
<dbReference type="EMBL" id="JALLKP010000137">
    <property type="protein sequence ID" value="KAK2194388.1"/>
    <property type="molecule type" value="Genomic_DNA"/>
</dbReference>
<dbReference type="RefSeq" id="XP_067802736.1">
    <property type="nucleotide sequence ID" value="XM_067947514.1"/>
</dbReference>
<keyword evidence="2 5" id="KW-0812">Transmembrane</keyword>
<feature type="transmembrane region" description="Helical" evidence="5">
    <location>
        <begin position="36"/>
        <end position="55"/>
    </location>
</feature>
<evidence type="ECO:0000313" key="9">
    <source>
        <dbReference type="Proteomes" id="UP001214638"/>
    </source>
</evidence>